<keyword evidence="1" id="KW-0677">Repeat</keyword>
<dbReference type="GO" id="GO:0008061">
    <property type="term" value="F:chitin binding"/>
    <property type="evidence" value="ECO:0007669"/>
    <property type="project" value="InterPro"/>
</dbReference>
<evidence type="ECO:0000256" key="2">
    <source>
        <dbReference type="PROSITE-ProRule" id="PRU00504"/>
    </source>
</evidence>
<evidence type="ECO:0000256" key="1">
    <source>
        <dbReference type="ARBA" id="ARBA00022737"/>
    </source>
</evidence>
<dbReference type="Pfam" id="PF01607">
    <property type="entry name" value="CBM_14"/>
    <property type="match status" value="1"/>
</dbReference>
<dbReference type="PROSITE" id="PS51125">
    <property type="entry name" value="NHL"/>
    <property type="match status" value="1"/>
</dbReference>
<feature type="repeat" description="NHL" evidence="2">
    <location>
        <begin position="107"/>
        <end position="138"/>
    </location>
</feature>
<dbReference type="PROSITE" id="PS50940">
    <property type="entry name" value="CHIT_BIND_II"/>
    <property type="match status" value="1"/>
</dbReference>
<dbReference type="AlphaFoldDB" id="A0A818X5G1"/>
<dbReference type="InterPro" id="IPR050952">
    <property type="entry name" value="TRIM-NHL_E3_ligases"/>
</dbReference>
<dbReference type="Pfam" id="PF01436">
    <property type="entry name" value="NHL"/>
    <property type="match status" value="2"/>
</dbReference>
<dbReference type="EMBL" id="CAJOBG010000004">
    <property type="protein sequence ID" value="CAF3732906.1"/>
    <property type="molecule type" value="Genomic_DNA"/>
</dbReference>
<name>A0A818X5G1_9BILA</name>
<dbReference type="GO" id="GO:0005576">
    <property type="term" value="C:extracellular region"/>
    <property type="evidence" value="ECO:0007669"/>
    <property type="project" value="InterPro"/>
</dbReference>
<sequence length="152" mass="17327">MRSITLCVVSVQNGMLSNPNDQRSFYICSNGIPYLQQCPNRLVWSDINKRCDYEETEFDYPAGVVVDSFSTVYVADSHNHRMMRWPEEATQGNIIVGGNGQGNQSNQLNSPMGLLIDQNGSLYVVDDNNHRVQRFSMKESIDFFYSIDVNEE</sequence>
<dbReference type="Proteomes" id="UP000663866">
    <property type="component" value="Unassembled WGS sequence"/>
</dbReference>
<dbReference type="InterPro" id="IPR002557">
    <property type="entry name" value="Chitin-bd_dom"/>
</dbReference>
<dbReference type="GO" id="GO:0008270">
    <property type="term" value="F:zinc ion binding"/>
    <property type="evidence" value="ECO:0007669"/>
    <property type="project" value="UniProtKB-KW"/>
</dbReference>
<evidence type="ECO:0000259" key="3">
    <source>
        <dbReference type="PROSITE" id="PS50940"/>
    </source>
</evidence>
<gene>
    <name evidence="4" type="ORF">OVN521_LOCUS93</name>
</gene>
<evidence type="ECO:0000313" key="5">
    <source>
        <dbReference type="Proteomes" id="UP000663866"/>
    </source>
</evidence>
<feature type="domain" description="Chitin-binding type-2" evidence="3">
    <location>
        <begin position="4"/>
        <end position="55"/>
    </location>
</feature>
<dbReference type="InterPro" id="IPR001258">
    <property type="entry name" value="NHL_repeat"/>
</dbReference>
<proteinExistence type="predicted"/>
<organism evidence="4 5">
    <name type="scientific">Rotaria magnacalcarata</name>
    <dbReference type="NCBI Taxonomy" id="392030"/>
    <lineage>
        <taxon>Eukaryota</taxon>
        <taxon>Metazoa</taxon>
        <taxon>Spiralia</taxon>
        <taxon>Gnathifera</taxon>
        <taxon>Rotifera</taxon>
        <taxon>Eurotatoria</taxon>
        <taxon>Bdelloidea</taxon>
        <taxon>Philodinida</taxon>
        <taxon>Philodinidae</taxon>
        <taxon>Rotaria</taxon>
    </lineage>
</organism>
<comment type="caution">
    <text evidence="4">The sequence shown here is derived from an EMBL/GenBank/DDBJ whole genome shotgun (WGS) entry which is preliminary data.</text>
</comment>
<dbReference type="PANTHER" id="PTHR24104">
    <property type="entry name" value="E3 UBIQUITIN-PROTEIN LIGASE NHLRC1-RELATED"/>
    <property type="match status" value="1"/>
</dbReference>
<dbReference type="PANTHER" id="PTHR24104:SF25">
    <property type="entry name" value="PROTEIN LIN-41"/>
    <property type="match status" value="1"/>
</dbReference>
<accession>A0A818X5G1</accession>
<dbReference type="Gene3D" id="2.170.140.10">
    <property type="entry name" value="Chitin binding domain"/>
    <property type="match status" value="1"/>
</dbReference>
<evidence type="ECO:0000313" key="4">
    <source>
        <dbReference type="EMBL" id="CAF3732906.1"/>
    </source>
</evidence>
<dbReference type="Gene3D" id="2.40.10.500">
    <property type="match status" value="1"/>
</dbReference>
<dbReference type="SUPFAM" id="SSF63829">
    <property type="entry name" value="Calcium-dependent phosphotriesterase"/>
    <property type="match status" value="1"/>
</dbReference>
<reference evidence="4" key="1">
    <citation type="submission" date="2021-02" db="EMBL/GenBank/DDBJ databases">
        <authorList>
            <person name="Nowell W R."/>
        </authorList>
    </citation>
    <scope>NUCLEOTIDE SEQUENCE</scope>
</reference>
<protein>
    <recommendedName>
        <fullName evidence="3">Chitin-binding type-2 domain-containing protein</fullName>
    </recommendedName>
</protein>
<keyword evidence="5" id="KW-1185">Reference proteome</keyword>
<dbReference type="SMART" id="SM00494">
    <property type="entry name" value="ChtBD2"/>
    <property type="match status" value="1"/>
</dbReference>